<proteinExistence type="predicted"/>
<dbReference type="EMBL" id="SRLO01001552">
    <property type="protein sequence ID" value="TNN36935.1"/>
    <property type="molecule type" value="Genomic_DNA"/>
</dbReference>
<accession>A0A4Z2F7E9</accession>
<organism evidence="2 3">
    <name type="scientific">Liparis tanakae</name>
    <name type="common">Tanaka's snailfish</name>
    <dbReference type="NCBI Taxonomy" id="230148"/>
    <lineage>
        <taxon>Eukaryota</taxon>
        <taxon>Metazoa</taxon>
        <taxon>Chordata</taxon>
        <taxon>Craniata</taxon>
        <taxon>Vertebrata</taxon>
        <taxon>Euteleostomi</taxon>
        <taxon>Actinopterygii</taxon>
        <taxon>Neopterygii</taxon>
        <taxon>Teleostei</taxon>
        <taxon>Neoteleostei</taxon>
        <taxon>Acanthomorphata</taxon>
        <taxon>Eupercaria</taxon>
        <taxon>Perciformes</taxon>
        <taxon>Cottioidei</taxon>
        <taxon>Cottales</taxon>
        <taxon>Liparidae</taxon>
        <taxon>Liparis</taxon>
    </lineage>
</organism>
<keyword evidence="3" id="KW-1185">Reference proteome</keyword>
<evidence type="ECO:0008006" key="4">
    <source>
        <dbReference type="Google" id="ProtNLM"/>
    </source>
</evidence>
<keyword evidence="1" id="KW-0732">Signal</keyword>
<name>A0A4Z2F7E9_9TELE</name>
<evidence type="ECO:0000313" key="2">
    <source>
        <dbReference type="EMBL" id="TNN36935.1"/>
    </source>
</evidence>
<dbReference type="Proteomes" id="UP000314294">
    <property type="component" value="Unassembled WGS sequence"/>
</dbReference>
<gene>
    <name evidence="2" type="ORF">EYF80_052899</name>
</gene>
<comment type="caution">
    <text evidence="2">The sequence shown here is derived from an EMBL/GenBank/DDBJ whole genome shotgun (WGS) entry which is preliminary data.</text>
</comment>
<sequence>MWKSSWFCVALVISVCFSRPSITFTWDSFWAAWRPWGCDEVVMNLVDGQQHEVVQQEASLRQRTGADHGGDVHRVAFLLGREERTSRHAARRTSGGADGEKRPLALVSSICMMLAWQSAMPSLM</sequence>
<dbReference type="AlphaFoldDB" id="A0A4Z2F7E9"/>
<reference evidence="2 3" key="1">
    <citation type="submission" date="2019-03" db="EMBL/GenBank/DDBJ databases">
        <title>First draft genome of Liparis tanakae, snailfish: a comprehensive survey of snailfish specific genes.</title>
        <authorList>
            <person name="Kim W."/>
            <person name="Song I."/>
            <person name="Jeong J.-H."/>
            <person name="Kim D."/>
            <person name="Kim S."/>
            <person name="Ryu S."/>
            <person name="Song J.Y."/>
            <person name="Lee S.K."/>
        </authorList>
    </citation>
    <scope>NUCLEOTIDE SEQUENCE [LARGE SCALE GENOMIC DNA]</scope>
    <source>
        <tissue evidence="2">Muscle</tissue>
    </source>
</reference>
<protein>
    <recommendedName>
        <fullName evidence="4">Secreted protein</fullName>
    </recommendedName>
</protein>
<feature type="chain" id="PRO_5021219561" description="Secreted protein" evidence="1">
    <location>
        <begin position="24"/>
        <end position="124"/>
    </location>
</feature>
<evidence type="ECO:0000313" key="3">
    <source>
        <dbReference type="Proteomes" id="UP000314294"/>
    </source>
</evidence>
<feature type="signal peptide" evidence="1">
    <location>
        <begin position="1"/>
        <end position="23"/>
    </location>
</feature>
<evidence type="ECO:0000256" key="1">
    <source>
        <dbReference type="SAM" id="SignalP"/>
    </source>
</evidence>